<evidence type="ECO:0000256" key="6">
    <source>
        <dbReference type="SAM" id="Phobius"/>
    </source>
</evidence>
<reference evidence="8 9" key="1">
    <citation type="submission" date="2018-06" db="EMBL/GenBank/DDBJ databases">
        <authorList>
            <consortium name="Pathogen Informatics"/>
            <person name="Doyle S."/>
        </authorList>
    </citation>
    <scope>NUCLEOTIDE SEQUENCE [LARGE SCALE GENOMIC DNA]</scope>
    <source>
        <strain evidence="8 9">NCTC12151</strain>
    </source>
</reference>
<feature type="transmembrane region" description="Helical" evidence="6">
    <location>
        <begin position="352"/>
        <end position="374"/>
    </location>
</feature>
<sequence length="774" mass="84900">MKNAIFRPEIHRRLALGWLACVIALLAALVVILPDSRLNSSVMALLPNQHAQNVPPELEAGFNQRLDRQLVWMVAPADGTGSAPALWWQQQLQQMSALRDITGSMDSERQQAWGKFYFEHRYALLDDATRERLNASPSAQADWVLSQVYSPFAGVSAVELGNDPLLTMRAAQIGQKLSGGPLTLSDGWLVSRDEQGKVWFLIRGELNASSYDIQSARQTVEQLSALKKQLEEKWPGTEVLQRGTLFYSDYASQQAQNDISTIGTVSGLGIILLILFVFRSLKPLWLTLLSLTVGALCGSVAVFALFGEIHVMTLVMSTSVVGISIDYALHYLTERLIHGDEESGLTSMKKLFPALVLAVLSSAVAYLLLFIAPFPGLQQLAIFAAAGLSGAFLTVVCWYPALSRHLRVRPHLRPAFFSRWLDGWRYQRSVRFGIPLLALAITAIGVSQLRVDDDIRKLQTLPPEFQQQEKKIAALTGQHSDQKWFMVFGDSTQQTLQRLEAFDSALETAQQDGALQGYRRLPFSSDRRQLDNIALINQRAPEIVKKLQDVGLPAQFTPLENTPTSLNDWLQSPASEGWKLLWLSLPDGHSAVLVPVNGVTQPDALRHIANTQAGVVWVDKHSEFSTLFSTYRQHLTTILMVTVAVVGLLFLFRFGLHQGLRCLIPTLLSLGIGLAALGFSGQTLNLFSLLALVLVLGIGMDYTLFFSNPAGTPSTSMLSIFMAAITTELSFGLLAASGTQAISGFGLVLSGGILTAFLLSPLALPNLPPEKESS</sequence>
<dbReference type="OrthoDB" id="9780358at2"/>
<keyword evidence="4 6" id="KW-1133">Transmembrane helix</keyword>
<feature type="transmembrane region" description="Helical" evidence="6">
    <location>
        <begin position="380"/>
        <end position="402"/>
    </location>
</feature>
<dbReference type="SUPFAM" id="SSF82866">
    <property type="entry name" value="Multidrug efflux transporter AcrB transmembrane domain"/>
    <property type="match status" value="2"/>
</dbReference>
<feature type="transmembrane region" description="Helical" evidence="6">
    <location>
        <begin position="742"/>
        <end position="764"/>
    </location>
</feature>
<dbReference type="Gene3D" id="1.20.1640.10">
    <property type="entry name" value="Multidrug efflux transporter AcrB transmembrane domain"/>
    <property type="match status" value="2"/>
</dbReference>
<evidence type="ECO:0000256" key="1">
    <source>
        <dbReference type="ARBA" id="ARBA00004651"/>
    </source>
</evidence>
<dbReference type="AlphaFoldDB" id="A0A2X4V8E8"/>
<keyword evidence="3 6" id="KW-0812">Transmembrane</keyword>
<feature type="transmembrane region" description="Helical" evidence="6">
    <location>
        <begin position="717"/>
        <end position="736"/>
    </location>
</feature>
<proteinExistence type="predicted"/>
<dbReference type="RefSeq" id="WP_111741913.1">
    <property type="nucleotide sequence ID" value="NZ_LR698987.1"/>
</dbReference>
<evidence type="ECO:0000256" key="2">
    <source>
        <dbReference type="ARBA" id="ARBA00022475"/>
    </source>
</evidence>
<keyword evidence="5 6" id="KW-0472">Membrane</keyword>
<dbReference type="GO" id="GO:0005886">
    <property type="term" value="C:plasma membrane"/>
    <property type="evidence" value="ECO:0007669"/>
    <property type="project" value="UniProtKB-SubCell"/>
</dbReference>
<feature type="transmembrane region" description="Helical" evidence="6">
    <location>
        <begin position="635"/>
        <end position="655"/>
    </location>
</feature>
<name>A0A2X4V8E8_9GAMM</name>
<feature type="transmembrane region" description="Helical" evidence="6">
    <location>
        <begin position="662"/>
        <end position="680"/>
    </location>
</feature>
<dbReference type="InterPro" id="IPR004869">
    <property type="entry name" value="MMPL_dom"/>
</dbReference>
<dbReference type="Pfam" id="PF03176">
    <property type="entry name" value="MMPL"/>
    <property type="match status" value="1"/>
</dbReference>
<evidence type="ECO:0000259" key="7">
    <source>
        <dbReference type="Pfam" id="PF03176"/>
    </source>
</evidence>
<organism evidence="8 9">
    <name type="scientific">Leminorella richardii</name>
    <dbReference type="NCBI Taxonomy" id="158841"/>
    <lineage>
        <taxon>Bacteria</taxon>
        <taxon>Pseudomonadati</taxon>
        <taxon>Pseudomonadota</taxon>
        <taxon>Gammaproteobacteria</taxon>
        <taxon>Enterobacterales</taxon>
        <taxon>Budviciaceae</taxon>
        <taxon>Leminorella</taxon>
    </lineage>
</organism>
<feature type="transmembrane region" description="Helical" evidence="6">
    <location>
        <begin position="686"/>
        <end position="705"/>
    </location>
</feature>
<dbReference type="PANTHER" id="PTHR33406:SF13">
    <property type="entry name" value="MEMBRANE PROTEIN YDFJ"/>
    <property type="match status" value="1"/>
</dbReference>
<keyword evidence="2" id="KW-1003">Cell membrane</keyword>
<evidence type="ECO:0000256" key="4">
    <source>
        <dbReference type="ARBA" id="ARBA00022989"/>
    </source>
</evidence>
<keyword evidence="9" id="KW-1185">Reference proteome</keyword>
<gene>
    <name evidence="8" type="ORF">NCTC12151_03684</name>
</gene>
<feature type="domain" description="Membrane transport protein MMPL" evidence="7">
    <location>
        <begin position="235"/>
        <end position="403"/>
    </location>
</feature>
<feature type="transmembrane region" description="Helical" evidence="6">
    <location>
        <begin position="285"/>
        <end position="306"/>
    </location>
</feature>
<dbReference type="KEGG" id="lri:NCTC12151_03684"/>
<feature type="transmembrane region" description="Helical" evidence="6">
    <location>
        <begin position="312"/>
        <end position="332"/>
    </location>
</feature>
<dbReference type="PANTHER" id="PTHR33406">
    <property type="entry name" value="MEMBRANE PROTEIN MJ1562-RELATED"/>
    <property type="match status" value="1"/>
</dbReference>
<protein>
    <submittedName>
        <fullName evidence="8">Predicted exporter</fullName>
    </submittedName>
</protein>
<evidence type="ECO:0000256" key="3">
    <source>
        <dbReference type="ARBA" id="ARBA00022692"/>
    </source>
</evidence>
<dbReference type="InterPro" id="IPR050545">
    <property type="entry name" value="Mycobact_MmpL"/>
</dbReference>
<dbReference type="Proteomes" id="UP000249005">
    <property type="component" value="Chromosome 1"/>
</dbReference>
<comment type="subcellular location">
    <subcellularLocation>
        <location evidence="1">Cell membrane</location>
        <topology evidence="1">Multi-pass membrane protein</topology>
    </subcellularLocation>
</comment>
<evidence type="ECO:0000256" key="5">
    <source>
        <dbReference type="ARBA" id="ARBA00023136"/>
    </source>
</evidence>
<evidence type="ECO:0000313" key="9">
    <source>
        <dbReference type="Proteomes" id="UP000249005"/>
    </source>
</evidence>
<dbReference type="EMBL" id="LS483470">
    <property type="protein sequence ID" value="SQI44448.1"/>
    <property type="molecule type" value="Genomic_DNA"/>
</dbReference>
<evidence type="ECO:0000313" key="8">
    <source>
        <dbReference type="EMBL" id="SQI44448.1"/>
    </source>
</evidence>
<feature type="transmembrane region" description="Helical" evidence="6">
    <location>
        <begin position="259"/>
        <end position="278"/>
    </location>
</feature>
<accession>A0A2X4V8E8</accession>